<dbReference type="STRING" id="388467.A19Y_2891"/>
<dbReference type="EMBL" id="CM002803">
    <property type="protein sequence ID" value="KEI67748.1"/>
    <property type="molecule type" value="Genomic_DNA"/>
</dbReference>
<accession>A0A073CJ50</accession>
<feature type="compositionally biased region" description="Polar residues" evidence="1">
    <location>
        <begin position="147"/>
        <end position="156"/>
    </location>
</feature>
<dbReference type="PATRIC" id="fig|388467.6.peg.2837"/>
<proteinExistence type="predicted"/>
<sequence length="321" mass="34362">MNLQMSNLYKIVFLGTAIALTLNGGELLAQELSSESSLENIVASSVGIASQTILETPNFNPEQIFAQTSELNSSLEIASQTTLETSHFNPEQLSVQPPEIEPSAEIIQQQPQTLSEAQNAFPSTQAADLSNNWMERVEWSVAQNPDQSLPVAQQQNKSEKPEDPRKAADANGRRLSNNFNYIGLGGNIGIAGDGSGLGGGGLMTLSKTGFSENFSLHSSGILIGSDSASLTHLTAEFPVRSETNAVRFSPFVGAGIIYKDLFNSDLSLGPSATVGIDIPISYSFLITGRASVGYIREETDFGIQIGFSYIYTKGLLGLIFK</sequence>
<dbReference type="HOGENOM" id="CLU_911033_0_0_3"/>
<evidence type="ECO:0000313" key="2">
    <source>
        <dbReference type="EMBL" id="KEI67748.1"/>
    </source>
</evidence>
<evidence type="ECO:0000313" key="3">
    <source>
        <dbReference type="Proteomes" id="UP000027395"/>
    </source>
</evidence>
<dbReference type="eggNOG" id="COG2335">
    <property type="taxonomic scope" value="Bacteria"/>
</dbReference>
<keyword evidence="3" id="KW-1185">Reference proteome</keyword>
<reference evidence="2 3" key="1">
    <citation type="journal article" date="2014" name="Appl. Environ. Microbiol.">
        <title>Elucidation of insertion elements encoded on plasmids and in vitro construction of shuttle vectors from the toxic cyanobacterium Planktothrix.</title>
        <authorList>
            <person name="Christiansen G."/>
            <person name="Goesmann A."/>
            <person name="Kurmayer R."/>
        </authorList>
    </citation>
    <scope>NUCLEOTIDE SEQUENCE [LARGE SCALE GENOMIC DNA]</scope>
    <source>
        <strain evidence="2 3">NIVA-CYA 126/8</strain>
    </source>
</reference>
<feature type="region of interest" description="Disordered" evidence="1">
    <location>
        <begin position="147"/>
        <end position="172"/>
    </location>
</feature>
<organism evidence="2 3">
    <name type="scientific">Planktothrix agardhii (strain NIVA-CYA 126/8)</name>
    <dbReference type="NCBI Taxonomy" id="388467"/>
    <lineage>
        <taxon>Bacteria</taxon>
        <taxon>Bacillati</taxon>
        <taxon>Cyanobacteriota</taxon>
        <taxon>Cyanophyceae</taxon>
        <taxon>Oscillatoriophycideae</taxon>
        <taxon>Oscillatoriales</taxon>
        <taxon>Microcoleaceae</taxon>
        <taxon>Planktothrix</taxon>
    </lineage>
</organism>
<name>A0A073CJ50_PLAA1</name>
<dbReference type="AlphaFoldDB" id="A0A073CJ50"/>
<protein>
    <submittedName>
        <fullName evidence="2">Uncharacterized protein</fullName>
    </submittedName>
</protein>
<gene>
    <name evidence="2" type="ORF">A19Y_2891</name>
</gene>
<dbReference type="Proteomes" id="UP000027395">
    <property type="component" value="Chromosome"/>
</dbReference>
<feature type="compositionally biased region" description="Basic and acidic residues" evidence="1">
    <location>
        <begin position="157"/>
        <end position="172"/>
    </location>
</feature>
<evidence type="ECO:0000256" key="1">
    <source>
        <dbReference type="SAM" id="MobiDB-lite"/>
    </source>
</evidence>